<dbReference type="Gene3D" id="3.30.420.40">
    <property type="match status" value="2"/>
</dbReference>
<dbReference type="EMBL" id="QEWP01000023">
    <property type="protein sequence ID" value="PWD97886.1"/>
    <property type="molecule type" value="Genomic_DNA"/>
</dbReference>
<evidence type="ECO:0000313" key="2">
    <source>
        <dbReference type="EMBL" id="PWD97886.1"/>
    </source>
</evidence>
<dbReference type="OrthoDB" id="9810372at2"/>
<proteinExistence type="inferred from homology"/>
<accession>A0A2U2B4A3</accession>
<name>A0A2U2B4A3_9BACT</name>
<comment type="similarity">
    <text evidence="1">Belongs to the ROK (NagC/XylR) family.</text>
</comment>
<keyword evidence="2" id="KW-0418">Kinase</keyword>
<dbReference type="SUPFAM" id="SSF46785">
    <property type="entry name" value="Winged helix' DNA-binding domain"/>
    <property type="match status" value="1"/>
</dbReference>
<dbReference type="AlphaFoldDB" id="A0A2U2B4A3"/>
<dbReference type="SUPFAM" id="SSF53067">
    <property type="entry name" value="Actin-like ATPase domain"/>
    <property type="match status" value="1"/>
</dbReference>
<dbReference type="RefSeq" id="WP_109265997.1">
    <property type="nucleotide sequence ID" value="NZ_QEWP01000023.1"/>
</dbReference>
<dbReference type="InterPro" id="IPR036388">
    <property type="entry name" value="WH-like_DNA-bd_sf"/>
</dbReference>
<dbReference type="Pfam" id="PF00480">
    <property type="entry name" value="ROK"/>
    <property type="match status" value="1"/>
</dbReference>
<gene>
    <name evidence="2" type="ORF">DDZ16_18630</name>
</gene>
<keyword evidence="2" id="KW-0808">Transferase</keyword>
<dbReference type="InterPro" id="IPR036390">
    <property type="entry name" value="WH_DNA-bd_sf"/>
</dbReference>
<comment type="caution">
    <text evidence="2">The sequence shown here is derived from an EMBL/GenBank/DDBJ whole genome shotgun (WGS) entry which is preliminary data.</text>
</comment>
<dbReference type="GO" id="GO:0016301">
    <property type="term" value="F:kinase activity"/>
    <property type="evidence" value="ECO:0007669"/>
    <property type="project" value="UniProtKB-KW"/>
</dbReference>
<dbReference type="PANTHER" id="PTHR18964">
    <property type="entry name" value="ROK (REPRESSOR, ORF, KINASE) FAMILY"/>
    <property type="match status" value="1"/>
</dbReference>
<evidence type="ECO:0000256" key="1">
    <source>
        <dbReference type="ARBA" id="ARBA00006479"/>
    </source>
</evidence>
<protein>
    <submittedName>
        <fullName evidence="2">Sugar kinase</fullName>
    </submittedName>
</protein>
<sequence length="422" mass="46143">MENYLFNSYLLTTLSGLEKKKYLLSVRILKFLYFKGPNPVADICSHLKISTPNGNAILAMLMEQDLIEKKGYGLSKGGRKPELYGLKDDAFYVVSVDMNIHQTQLTVFNSVNEQVTDVHSFSLELDNEVSTLEVLVREIRKFVVDSGVDFKRIIGVGLSLPGLVDSKGGYNYTYLNYGDRPVTSILQEQLSLPVFIENDAKAVALAVWRFGIAKNQKDVMVLFLDWGIGLGLILNGKLYRGSNGFAGEFSHIPMVEDGASCICGKNGCLQTIAAGATLVRNAREGILEGKSSLMSHFAKGDVNDVDLRTVVDAALQGDQFAINLLSDIGEHLGKGISILIQLFNPGMIVLGGKMAEADQYLTIPIQQSVNKYAMHKISEGVTIKNSELGKEIGLKGGLAVVMEDVFDVLGSVYTKKKAKLTK</sequence>
<dbReference type="InterPro" id="IPR000600">
    <property type="entry name" value="ROK"/>
</dbReference>
<keyword evidence="3" id="KW-1185">Reference proteome</keyword>
<reference evidence="2 3" key="1">
    <citation type="submission" date="2018-05" db="EMBL/GenBank/DDBJ databases">
        <title>Marinilabilia rubrum sp. nov., isolated from saltern sediment.</title>
        <authorList>
            <person name="Zhang R."/>
        </authorList>
    </citation>
    <scope>NUCLEOTIDE SEQUENCE [LARGE SCALE GENOMIC DNA]</scope>
    <source>
        <strain evidence="2 3">WTE16</strain>
    </source>
</reference>
<evidence type="ECO:0000313" key="3">
    <source>
        <dbReference type="Proteomes" id="UP000244956"/>
    </source>
</evidence>
<dbReference type="Gene3D" id="1.10.10.10">
    <property type="entry name" value="Winged helix-like DNA-binding domain superfamily/Winged helix DNA-binding domain"/>
    <property type="match status" value="1"/>
</dbReference>
<organism evidence="2 3">
    <name type="scientific">Marinilabilia rubra</name>
    <dbReference type="NCBI Taxonomy" id="2162893"/>
    <lineage>
        <taxon>Bacteria</taxon>
        <taxon>Pseudomonadati</taxon>
        <taxon>Bacteroidota</taxon>
        <taxon>Bacteroidia</taxon>
        <taxon>Marinilabiliales</taxon>
        <taxon>Marinilabiliaceae</taxon>
        <taxon>Marinilabilia</taxon>
    </lineage>
</organism>
<dbReference type="InterPro" id="IPR043129">
    <property type="entry name" value="ATPase_NBD"/>
</dbReference>
<dbReference type="Proteomes" id="UP000244956">
    <property type="component" value="Unassembled WGS sequence"/>
</dbReference>
<dbReference type="PANTHER" id="PTHR18964:SF149">
    <property type="entry name" value="BIFUNCTIONAL UDP-N-ACETYLGLUCOSAMINE 2-EPIMERASE_N-ACETYLMANNOSAMINE KINASE"/>
    <property type="match status" value="1"/>
</dbReference>